<name>A0A6G8IDR3_9BURK</name>
<evidence type="ECO:0000313" key="2">
    <source>
        <dbReference type="EMBL" id="QIM51292.1"/>
    </source>
</evidence>
<proteinExistence type="predicted"/>
<dbReference type="KEGG" id="hcz:G9Q37_03665"/>
<protein>
    <submittedName>
        <fullName evidence="2">Type III secretion system chaperone</fullName>
    </submittedName>
</protein>
<dbReference type="InterPro" id="IPR010261">
    <property type="entry name" value="Tir_chaperone"/>
</dbReference>
<reference evidence="2 3" key="1">
    <citation type="submission" date="2020-03" db="EMBL/GenBank/DDBJ databases">
        <title>Hydrogenophaga sp. nov. isolated from cyanobacterial mat.</title>
        <authorList>
            <person name="Thorat V."/>
            <person name="Kirdat K."/>
            <person name="Tiwarekar B."/>
            <person name="Costa E.D."/>
            <person name="Yadav A."/>
        </authorList>
    </citation>
    <scope>NUCLEOTIDE SEQUENCE [LARGE SCALE GENOMIC DNA]</scope>
    <source>
        <strain evidence="2 3">BA0156</strain>
    </source>
</reference>
<dbReference type="GO" id="GO:0030254">
    <property type="term" value="P:protein secretion by the type III secretion system"/>
    <property type="evidence" value="ECO:0007669"/>
    <property type="project" value="InterPro"/>
</dbReference>
<evidence type="ECO:0000313" key="3">
    <source>
        <dbReference type="Proteomes" id="UP000503162"/>
    </source>
</evidence>
<dbReference type="EMBL" id="CP049989">
    <property type="protein sequence ID" value="QIM51292.1"/>
    <property type="molecule type" value="Genomic_DNA"/>
</dbReference>
<feature type="region of interest" description="Disordered" evidence="1">
    <location>
        <begin position="142"/>
        <end position="162"/>
    </location>
</feature>
<organism evidence="2 3">
    <name type="scientific">Hydrogenophaga crocea</name>
    <dbReference type="NCBI Taxonomy" id="2716225"/>
    <lineage>
        <taxon>Bacteria</taxon>
        <taxon>Pseudomonadati</taxon>
        <taxon>Pseudomonadota</taxon>
        <taxon>Betaproteobacteria</taxon>
        <taxon>Burkholderiales</taxon>
        <taxon>Comamonadaceae</taxon>
        <taxon>Hydrogenophaga</taxon>
    </lineage>
</organism>
<dbReference type="AlphaFoldDB" id="A0A6G8IDR3"/>
<accession>A0A6G8IDR3</accession>
<dbReference type="Pfam" id="PF05932">
    <property type="entry name" value="CesT"/>
    <property type="match status" value="1"/>
</dbReference>
<sequence>MPLLTPDDVDTALDQATQAVPELGMVTRLDSSAWVLALASGHELLAEWADEPPRLVLTAPLGQPEPEHELAASRAALLHNAQWPEHGPLRVGRDDEGEWLLMTDLPASALQGPELPDQLLRFGAEQALWTLALQRIGQAASPGAAANPSAAPPMGPASALRA</sequence>
<dbReference type="CDD" id="cd16364">
    <property type="entry name" value="T3SC_I-like"/>
    <property type="match status" value="1"/>
</dbReference>
<gene>
    <name evidence="2" type="ORF">G9Q37_03665</name>
</gene>
<dbReference type="RefSeq" id="WP_166224710.1">
    <property type="nucleotide sequence ID" value="NZ_CP049989.1"/>
</dbReference>
<evidence type="ECO:0000256" key="1">
    <source>
        <dbReference type="SAM" id="MobiDB-lite"/>
    </source>
</evidence>
<keyword evidence="3" id="KW-1185">Reference proteome</keyword>
<dbReference type="Gene3D" id="3.30.1460.10">
    <property type="match status" value="1"/>
</dbReference>
<dbReference type="SUPFAM" id="SSF69635">
    <property type="entry name" value="Type III secretory system chaperone-like"/>
    <property type="match status" value="1"/>
</dbReference>
<dbReference type="Proteomes" id="UP000503162">
    <property type="component" value="Chromosome"/>
</dbReference>